<dbReference type="PANTHER" id="PTHR30572">
    <property type="entry name" value="MEMBRANE COMPONENT OF TRANSPORTER-RELATED"/>
    <property type="match status" value="1"/>
</dbReference>
<gene>
    <name evidence="9" type="ORF">GCM10011511_55350</name>
</gene>
<feature type="transmembrane region" description="Helical" evidence="6">
    <location>
        <begin position="758"/>
        <end position="778"/>
    </location>
</feature>
<feature type="transmembrane region" description="Helical" evidence="6">
    <location>
        <begin position="286"/>
        <end position="308"/>
    </location>
</feature>
<feature type="transmembrane region" description="Helical" evidence="6">
    <location>
        <begin position="333"/>
        <end position="358"/>
    </location>
</feature>
<evidence type="ECO:0000313" key="10">
    <source>
        <dbReference type="Proteomes" id="UP000607559"/>
    </source>
</evidence>
<reference evidence="9" key="2">
    <citation type="submission" date="2020-09" db="EMBL/GenBank/DDBJ databases">
        <authorList>
            <person name="Sun Q."/>
            <person name="Zhou Y."/>
        </authorList>
    </citation>
    <scope>NUCLEOTIDE SEQUENCE</scope>
    <source>
        <strain evidence="9">CGMCC 1.15448</strain>
    </source>
</reference>
<protein>
    <submittedName>
        <fullName evidence="9">ABC transporter permease</fullName>
    </submittedName>
</protein>
<feature type="domain" description="ABC3 transporter permease C-terminal" evidence="7">
    <location>
        <begin position="292"/>
        <end position="400"/>
    </location>
</feature>
<dbReference type="GO" id="GO:0022857">
    <property type="term" value="F:transmembrane transporter activity"/>
    <property type="evidence" value="ECO:0007669"/>
    <property type="project" value="TreeGrafter"/>
</dbReference>
<dbReference type="AlphaFoldDB" id="A0A8J2UJ61"/>
<evidence type="ECO:0000259" key="7">
    <source>
        <dbReference type="Pfam" id="PF02687"/>
    </source>
</evidence>
<keyword evidence="3 6" id="KW-0812">Transmembrane</keyword>
<feature type="domain" description="ABC3 transporter permease C-terminal" evidence="7">
    <location>
        <begin position="675"/>
        <end position="788"/>
    </location>
</feature>
<keyword evidence="5 6" id="KW-0472">Membrane</keyword>
<feature type="transmembrane region" description="Helical" evidence="6">
    <location>
        <begin position="21"/>
        <end position="42"/>
    </location>
</feature>
<feature type="domain" description="MacB-like periplasmic core" evidence="8">
    <location>
        <begin position="20"/>
        <end position="243"/>
    </location>
</feature>
<organism evidence="9 10">
    <name type="scientific">Puia dinghuensis</name>
    <dbReference type="NCBI Taxonomy" id="1792502"/>
    <lineage>
        <taxon>Bacteria</taxon>
        <taxon>Pseudomonadati</taxon>
        <taxon>Bacteroidota</taxon>
        <taxon>Chitinophagia</taxon>
        <taxon>Chitinophagales</taxon>
        <taxon>Chitinophagaceae</taxon>
        <taxon>Puia</taxon>
    </lineage>
</organism>
<dbReference type="PANTHER" id="PTHR30572:SF18">
    <property type="entry name" value="ABC-TYPE MACROLIDE FAMILY EXPORT SYSTEM PERMEASE COMPONENT 2"/>
    <property type="match status" value="1"/>
</dbReference>
<evidence type="ECO:0000256" key="2">
    <source>
        <dbReference type="ARBA" id="ARBA00022475"/>
    </source>
</evidence>
<name>A0A8J2UJ61_9BACT</name>
<sequence>MFKNYLTIAIRNLRKNKAHSFINIAGLSVGMAVALLIGLWIYDEISYDKYHANYNRIAGVMQQVTINGRVHTVGDIPLPLDAELRKSYGKDFEHIVMTAFTGNHILTVGEKKISYAGNFVGSEGPDMLSLHMLRGTRSGLVGPSGMLISTSVAKALFGDEDPMDKVISLDNKASFKVSGVYEDLPDNTTFHDMAFMAPWDFFVAASADFNGRNPTDWNDASLFMYVQVREHAGMQRLSAKIKNMILDHAGPGQVKLKPQLFLQPMSRWHLYSEFKDGVNTGGAIRYVWLFGIIGGFVLLLACINFMNLSTARSEKRAKEVGIRKSIGSLRGQLIGQFFTESIFMATLAFAFALLLVWLSLPFFNEVADKKILFPWSNILFWALTLAFVLFTGVVAGSYPALYLSAFRPVKVLKGRFNAGRWAALPRQVLVVLQFTVSVVLIIGTMVVFRQIEFAKDRPVGYTRDGLVYIETSTSDLHDHFSAFRADLLKSGAITEVAESNSPTTGVNYNRGDVTWPGKDPSMSADFGNIAVSTAYGKTVGWQFTAGRDFSPQLRTDSAGLVLNEAAVKYMGLKDPVGQIIRVGKFDLTVIGVVKDMVMGSPYEPVKQTLFRLGHGAFDYVDVRINPAVSTHEAIRTLEAVCKTYSPAVPFACKFVDEEYARKFSNEHRVGRLAGLFAALAIFISCLGLFGMASFMAEQRVKEIGIRKVMGASVVNLWALLSKDFLLMVAISIVIALPLGYNFMGNWLMHYPYHATMPWWVFAWAAAGALLITLLTVSYQGIKAAMMNPVRALRTE</sequence>
<comment type="subcellular location">
    <subcellularLocation>
        <location evidence="1">Cell membrane</location>
        <topology evidence="1">Multi-pass membrane protein</topology>
    </subcellularLocation>
</comment>
<dbReference type="GO" id="GO:0005886">
    <property type="term" value="C:plasma membrane"/>
    <property type="evidence" value="ECO:0007669"/>
    <property type="project" value="UniProtKB-SubCell"/>
</dbReference>
<dbReference type="EMBL" id="BMJC01000008">
    <property type="protein sequence ID" value="GGB24366.1"/>
    <property type="molecule type" value="Genomic_DNA"/>
</dbReference>
<dbReference type="RefSeq" id="WP_188937930.1">
    <property type="nucleotide sequence ID" value="NZ_BMJC01000008.1"/>
</dbReference>
<dbReference type="Pfam" id="PF02687">
    <property type="entry name" value="FtsX"/>
    <property type="match status" value="2"/>
</dbReference>
<feature type="transmembrane region" description="Helical" evidence="6">
    <location>
        <begin position="716"/>
        <end position="738"/>
    </location>
</feature>
<keyword evidence="4 6" id="KW-1133">Transmembrane helix</keyword>
<reference evidence="9" key="1">
    <citation type="journal article" date="2014" name="Int. J. Syst. Evol. Microbiol.">
        <title>Complete genome sequence of Corynebacterium casei LMG S-19264T (=DSM 44701T), isolated from a smear-ripened cheese.</title>
        <authorList>
            <consortium name="US DOE Joint Genome Institute (JGI-PGF)"/>
            <person name="Walter F."/>
            <person name="Albersmeier A."/>
            <person name="Kalinowski J."/>
            <person name="Ruckert C."/>
        </authorList>
    </citation>
    <scope>NUCLEOTIDE SEQUENCE</scope>
    <source>
        <strain evidence="9">CGMCC 1.15448</strain>
    </source>
</reference>
<feature type="domain" description="MacB-like periplasmic core" evidence="8">
    <location>
        <begin position="435"/>
        <end position="639"/>
    </location>
</feature>
<dbReference type="InterPro" id="IPR025857">
    <property type="entry name" value="MacB_PCD"/>
</dbReference>
<dbReference type="Proteomes" id="UP000607559">
    <property type="component" value="Unassembled WGS sequence"/>
</dbReference>
<evidence type="ECO:0000259" key="8">
    <source>
        <dbReference type="Pfam" id="PF12704"/>
    </source>
</evidence>
<feature type="transmembrane region" description="Helical" evidence="6">
    <location>
        <begin position="672"/>
        <end position="695"/>
    </location>
</feature>
<evidence type="ECO:0000313" key="9">
    <source>
        <dbReference type="EMBL" id="GGB24366.1"/>
    </source>
</evidence>
<dbReference type="Pfam" id="PF12704">
    <property type="entry name" value="MacB_PCD"/>
    <property type="match status" value="2"/>
</dbReference>
<keyword evidence="10" id="KW-1185">Reference proteome</keyword>
<dbReference type="InterPro" id="IPR050250">
    <property type="entry name" value="Macrolide_Exporter_MacB"/>
</dbReference>
<dbReference type="InterPro" id="IPR003838">
    <property type="entry name" value="ABC3_permease_C"/>
</dbReference>
<comment type="caution">
    <text evidence="9">The sequence shown here is derived from an EMBL/GenBank/DDBJ whole genome shotgun (WGS) entry which is preliminary data.</text>
</comment>
<evidence type="ECO:0000256" key="1">
    <source>
        <dbReference type="ARBA" id="ARBA00004651"/>
    </source>
</evidence>
<keyword evidence="2" id="KW-1003">Cell membrane</keyword>
<evidence type="ECO:0000256" key="3">
    <source>
        <dbReference type="ARBA" id="ARBA00022692"/>
    </source>
</evidence>
<feature type="transmembrane region" description="Helical" evidence="6">
    <location>
        <begin position="427"/>
        <end position="448"/>
    </location>
</feature>
<evidence type="ECO:0000256" key="5">
    <source>
        <dbReference type="ARBA" id="ARBA00023136"/>
    </source>
</evidence>
<accession>A0A8J2UJ61</accession>
<feature type="transmembrane region" description="Helical" evidence="6">
    <location>
        <begin position="378"/>
        <end position="406"/>
    </location>
</feature>
<evidence type="ECO:0000256" key="6">
    <source>
        <dbReference type="SAM" id="Phobius"/>
    </source>
</evidence>
<evidence type="ECO:0000256" key="4">
    <source>
        <dbReference type="ARBA" id="ARBA00022989"/>
    </source>
</evidence>
<proteinExistence type="predicted"/>